<accession>A0A413UCL3</accession>
<sequence length="148" mass="17479">MMTYDDYDMMYDRLMYLKKNQNNLSLNERTKKLIEEIGEHPDAFEMYKGVFLTPDQVKNLQRFGINGKQASQYILNQCELRTKNSLELTYRYYGYVKPITPAILNQVIDDVATRVQLENEYARTVHAPSPQDEKEDQLTLNELGQFEH</sequence>
<comment type="caution">
    <text evidence="1">The sequence shown here is derived from an EMBL/GenBank/DDBJ whole genome shotgun (WGS) entry which is preliminary data.</text>
</comment>
<name>A0A413UCL3_9FIRM</name>
<dbReference type="Proteomes" id="UP000285288">
    <property type="component" value="Unassembled WGS sequence"/>
</dbReference>
<proteinExistence type="predicted"/>
<evidence type="ECO:0000313" key="1">
    <source>
        <dbReference type="EMBL" id="RHB05423.1"/>
    </source>
</evidence>
<organism evidence="1 2">
    <name type="scientific">Holdemanella biformis</name>
    <dbReference type="NCBI Taxonomy" id="1735"/>
    <lineage>
        <taxon>Bacteria</taxon>
        <taxon>Bacillati</taxon>
        <taxon>Bacillota</taxon>
        <taxon>Erysipelotrichia</taxon>
        <taxon>Erysipelotrichales</taxon>
        <taxon>Erysipelotrichaceae</taxon>
        <taxon>Holdemanella</taxon>
    </lineage>
</organism>
<dbReference type="AlphaFoldDB" id="A0A413UCL3"/>
<evidence type="ECO:0000313" key="2">
    <source>
        <dbReference type="Proteomes" id="UP000285288"/>
    </source>
</evidence>
<dbReference type="EMBL" id="QSGD01000022">
    <property type="protein sequence ID" value="RHB05423.1"/>
    <property type="molecule type" value="Genomic_DNA"/>
</dbReference>
<reference evidence="1 2" key="1">
    <citation type="submission" date="2018-08" db="EMBL/GenBank/DDBJ databases">
        <title>A genome reference for cultivated species of the human gut microbiota.</title>
        <authorList>
            <person name="Zou Y."/>
            <person name="Xue W."/>
            <person name="Luo G."/>
        </authorList>
    </citation>
    <scope>NUCLEOTIDE SEQUENCE [LARGE SCALE GENOMIC DNA]</scope>
    <source>
        <strain evidence="1 2">AM42-13AC</strain>
    </source>
</reference>
<dbReference type="RefSeq" id="WP_118011407.1">
    <property type="nucleotide sequence ID" value="NZ_QSGD01000022.1"/>
</dbReference>
<protein>
    <submittedName>
        <fullName evidence="1">Uncharacterized protein</fullName>
    </submittedName>
</protein>
<gene>
    <name evidence="1" type="ORF">DW907_06620</name>
</gene>